<dbReference type="AlphaFoldDB" id="A0A8H3WI51"/>
<dbReference type="GO" id="GO:0016705">
    <property type="term" value="F:oxidoreductase activity, acting on paired donors, with incorporation or reduction of molecular oxygen"/>
    <property type="evidence" value="ECO:0007669"/>
    <property type="project" value="InterPro"/>
</dbReference>
<reference evidence="8 9" key="1">
    <citation type="submission" date="2019-12" db="EMBL/GenBank/DDBJ databases">
        <title>A genome sequence resource for the geographically widespread anthracnose pathogen Colletotrichum asianum.</title>
        <authorList>
            <person name="Meng Y."/>
        </authorList>
    </citation>
    <scope>NUCLEOTIDE SEQUENCE [LARGE SCALE GENOMIC DNA]</scope>
    <source>
        <strain evidence="8 9">ICMP 18580</strain>
    </source>
</reference>
<evidence type="ECO:0000256" key="4">
    <source>
        <dbReference type="ARBA" id="ARBA00023004"/>
    </source>
</evidence>
<feature type="transmembrane region" description="Helical" evidence="7">
    <location>
        <begin position="25"/>
        <end position="42"/>
    </location>
</feature>
<feature type="binding site" description="axial binding residue" evidence="5">
    <location>
        <position position="463"/>
    </location>
    <ligand>
        <name>heme</name>
        <dbReference type="ChEBI" id="CHEBI:30413"/>
    </ligand>
    <ligandPart>
        <name>Fe</name>
        <dbReference type="ChEBI" id="CHEBI:18248"/>
    </ligandPart>
</feature>
<evidence type="ECO:0000313" key="9">
    <source>
        <dbReference type="Proteomes" id="UP000434172"/>
    </source>
</evidence>
<dbReference type="GO" id="GO:0005506">
    <property type="term" value="F:iron ion binding"/>
    <property type="evidence" value="ECO:0007669"/>
    <property type="project" value="InterPro"/>
</dbReference>
<evidence type="ECO:0000256" key="2">
    <source>
        <dbReference type="ARBA" id="ARBA00022617"/>
    </source>
</evidence>
<keyword evidence="7" id="KW-1133">Transmembrane helix</keyword>
<dbReference type="InterPro" id="IPR050121">
    <property type="entry name" value="Cytochrome_P450_monoxygenase"/>
</dbReference>
<keyword evidence="7" id="KW-0472">Membrane</keyword>
<protein>
    <submittedName>
        <fullName evidence="8">Benzoate 4-monooxygenase cytochrome p450</fullName>
    </submittedName>
</protein>
<dbReference type="PROSITE" id="PS00086">
    <property type="entry name" value="CYTOCHROME_P450"/>
    <property type="match status" value="1"/>
</dbReference>
<dbReference type="PRINTS" id="PR00385">
    <property type="entry name" value="P450"/>
</dbReference>
<dbReference type="Pfam" id="PF00067">
    <property type="entry name" value="p450"/>
    <property type="match status" value="1"/>
</dbReference>
<gene>
    <name evidence="8" type="ORF">GQ607_005898</name>
</gene>
<dbReference type="EMBL" id="WOWK01000027">
    <property type="protein sequence ID" value="KAF0326840.1"/>
    <property type="molecule type" value="Genomic_DNA"/>
</dbReference>
<evidence type="ECO:0000256" key="6">
    <source>
        <dbReference type="RuleBase" id="RU000461"/>
    </source>
</evidence>
<dbReference type="PANTHER" id="PTHR24305">
    <property type="entry name" value="CYTOCHROME P450"/>
    <property type="match status" value="1"/>
</dbReference>
<dbReference type="OrthoDB" id="3934656at2759"/>
<dbReference type="PANTHER" id="PTHR24305:SF168">
    <property type="entry name" value="P450, PUTATIVE (EUROFUNG)-RELATED"/>
    <property type="match status" value="1"/>
</dbReference>
<evidence type="ECO:0000256" key="1">
    <source>
        <dbReference type="ARBA" id="ARBA00001971"/>
    </source>
</evidence>
<keyword evidence="3 5" id="KW-0479">Metal-binding</keyword>
<comment type="caution">
    <text evidence="8">The sequence shown here is derived from an EMBL/GenBank/DDBJ whole genome shotgun (WGS) entry which is preliminary data.</text>
</comment>
<keyword evidence="6 8" id="KW-0503">Monooxygenase</keyword>
<evidence type="ECO:0000256" key="7">
    <source>
        <dbReference type="SAM" id="Phobius"/>
    </source>
</evidence>
<sequence>MAAISDLLQAAQRAVPRESSPTRAAANYILGIFILWWLFSTVKQYLRLRHFRGPPLAAFSKLWHLKTVWGPKAHLDFYDVVKKYGNLARVGPNDLIMEDPELVKRVLGARSTYRRADWYDAVRFHPKKNNVLSMRDEDEHAKLRAKMAAGYNGKHVQDFEKKLDNNLSNFFRLLGRYVDAGQPFDFARKVQYFTLDVITDLAFGDPMGFMAEDGDVYDYIETTEKAMPSFITLTVFPWVVTKILSNPLFRSVLPSDKDIIGMGKVMGIAKKYAAERFGPDKKVQRDMLGSFIAHGMTQEEAESEILLQVFAGSDTSATTIRATILHVITNPRVLNRLLAEIDAAAPHTAQPVIADAEARALPYLQAVIKEGLRIFQPAASFAAKEAPPEGDVWKGTFIPGGTRIGWSVWAVLRREETWGKDSAEFRPERWIMEADGGSCTSAEKLRGMEGVWELVFSYGRHQCLGKPVAMMELNKVFFELFRRFDFSICYPLTPWKTANCGVHLQSEMWMRGYRRA</sequence>
<evidence type="ECO:0000313" key="8">
    <source>
        <dbReference type="EMBL" id="KAF0326840.1"/>
    </source>
</evidence>
<dbReference type="InterPro" id="IPR036396">
    <property type="entry name" value="Cyt_P450_sf"/>
</dbReference>
<keyword evidence="2 5" id="KW-0349">Heme</keyword>
<comment type="cofactor">
    <cofactor evidence="1 5">
        <name>heme</name>
        <dbReference type="ChEBI" id="CHEBI:30413"/>
    </cofactor>
</comment>
<dbReference type="GO" id="GO:0004497">
    <property type="term" value="F:monooxygenase activity"/>
    <property type="evidence" value="ECO:0007669"/>
    <property type="project" value="UniProtKB-KW"/>
</dbReference>
<accession>A0A8H3WI51</accession>
<evidence type="ECO:0000256" key="5">
    <source>
        <dbReference type="PIRSR" id="PIRSR602401-1"/>
    </source>
</evidence>
<keyword evidence="6" id="KW-0560">Oxidoreductase</keyword>
<evidence type="ECO:0000256" key="3">
    <source>
        <dbReference type="ARBA" id="ARBA00022723"/>
    </source>
</evidence>
<dbReference type="InterPro" id="IPR002401">
    <property type="entry name" value="Cyt_P450_E_grp-I"/>
</dbReference>
<keyword evidence="7" id="KW-0812">Transmembrane</keyword>
<comment type="similarity">
    <text evidence="6">Belongs to the cytochrome P450 family.</text>
</comment>
<keyword evidence="9" id="KW-1185">Reference proteome</keyword>
<dbReference type="GO" id="GO:0020037">
    <property type="term" value="F:heme binding"/>
    <property type="evidence" value="ECO:0007669"/>
    <property type="project" value="InterPro"/>
</dbReference>
<dbReference type="Proteomes" id="UP000434172">
    <property type="component" value="Unassembled WGS sequence"/>
</dbReference>
<name>A0A8H3WI51_9PEZI</name>
<organism evidence="8 9">
    <name type="scientific">Colletotrichum asianum</name>
    <dbReference type="NCBI Taxonomy" id="702518"/>
    <lineage>
        <taxon>Eukaryota</taxon>
        <taxon>Fungi</taxon>
        <taxon>Dikarya</taxon>
        <taxon>Ascomycota</taxon>
        <taxon>Pezizomycotina</taxon>
        <taxon>Sordariomycetes</taxon>
        <taxon>Hypocreomycetidae</taxon>
        <taxon>Glomerellales</taxon>
        <taxon>Glomerellaceae</taxon>
        <taxon>Colletotrichum</taxon>
        <taxon>Colletotrichum gloeosporioides species complex</taxon>
    </lineage>
</organism>
<dbReference type="Gene3D" id="1.10.630.10">
    <property type="entry name" value="Cytochrome P450"/>
    <property type="match status" value="1"/>
</dbReference>
<dbReference type="CDD" id="cd11060">
    <property type="entry name" value="CYP57A1-like"/>
    <property type="match status" value="1"/>
</dbReference>
<dbReference type="InterPro" id="IPR001128">
    <property type="entry name" value="Cyt_P450"/>
</dbReference>
<dbReference type="PRINTS" id="PR00463">
    <property type="entry name" value="EP450I"/>
</dbReference>
<dbReference type="SUPFAM" id="SSF48264">
    <property type="entry name" value="Cytochrome P450"/>
    <property type="match status" value="1"/>
</dbReference>
<dbReference type="InterPro" id="IPR017972">
    <property type="entry name" value="Cyt_P450_CS"/>
</dbReference>
<proteinExistence type="inferred from homology"/>
<keyword evidence="4 5" id="KW-0408">Iron</keyword>